<dbReference type="InterPro" id="IPR004089">
    <property type="entry name" value="MCPsignal_dom"/>
</dbReference>
<evidence type="ECO:0000256" key="6">
    <source>
        <dbReference type="ARBA" id="ARBA00029447"/>
    </source>
</evidence>
<evidence type="ECO:0000256" key="5">
    <source>
        <dbReference type="ARBA" id="ARBA00023224"/>
    </source>
</evidence>
<evidence type="ECO:0000256" key="3">
    <source>
        <dbReference type="ARBA" id="ARBA00023004"/>
    </source>
</evidence>
<dbReference type="PANTHER" id="PTHR32089">
    <property type="entry name" value="METHYL-ACCEPTING CHEMOTAXIS PROTEIN MCPB"/>
    <property type="match status" value="1"/>
</dbReference>
<dbReference type="InterPro" id="IPR004090">
    <property type="entry name" value="Chemotax_Me-accpt_rcpt"/>
</dbReference>
<dbReference type="RefSeq" id="WP_304543127.1">
    <property type="nucleotide sequence ID" value="NZ_JARPTC010000016.1"/>
</dbReference>
<evidence type="ECO:0000259" key="9">
    <source>
        <dbReference type="PROSITE" id="PS51379"/>
    </source>
</evidence>
<dbReference type="GO" id="GO:0016020">
    <property type="term" value="C:membrane"/>
    <property type="evidence" value="ECO:0007669"/>
    <property type="project" value="InterPro"/>
</dbReference>
<evidence type="ECO:0000313" key="12">
    <source>
        <dbReference type="Proteomes" id="UP001172911"/>
    </source>
</evidence>
<dbReference type="SMART" id="SM00283">
    <property type="entry name" value="MA"/>
    <property type="match status" value="1"/>
</dbReference>
<dbReference type="InterPro" id="IPR007202">
    <property type="entry name" value="4Fe-4S_dom"/>
</dbReference>
<dbReference type="Proteomes" id="UP001172911">
    <property type="component" value="Unassembled WGS sequence"/>
</dbReference>
<dbReference type="Pfam" id="PF12838">
    <property type="entry name" value="Fer4_7"/>
    <property type="match status" value="1"/>
</dbReference>
<feature type="domain" description="4Fe-4S" evidence="10">
    <location>
        <begin position="405"/>
        <end position="466"/>
    </location>
</feature>
<evidence type="ECO:0000259" key="10">
    <source>
        <dbReference type="PROSITE" id="PS51656"/>
    </source>
</evidence>
<dbReference type="GO" id="GO:0046872">
    <property type="term" value="F:metal ion binding"/>
    <property type="evidence" value="ECO:0007669"/>
    <property type="project" value="UniProtKB-KW"/>
</dbReference>
<dbReference type="PROSITE" id="PS51656">
    <property type="entry name" value="4FE4S"/>
    <property type="match status" value="1"/>
</dbReference>
<evidence type="ECO:0000256" key="2">
    <source>
        <dbReference type="ARBA" id="ARBA00022723"/>
    </source>
</evidence>
<dbReference type="SUPFAM" id="SSF54862">
    <property type="entry name" value="4Fe-4S ferredoxins"/>
    <property type="match status" value="1"/>
</dbReference>
<dbReference type="InterPro" id="IPR009016">
    <property type="entry name" value="Fe_hydrogenase"/>
</dbReference>
<keyword evidence="5 7" id="KW-0807">Transducer</keyword>
<keyword evidence="1" id="KW-0004">4Fe-4S</keyword>
<dbReference type="PANTHER" id="PTHR32089:SF112">
    <property type="entry name" value="LYSOZYME-LIKE PROTEIN-RELATED"/>
    <property type="match status" value="1"/>
</dbReference>
<evidence type="ECO:0000313" key="11">
    <source>
        <dbReference type="EMBL" id="MDO7787790.1"/>
    </source>
</evidence>
<dbReference type="GO" id="GO:0007165">
    <property type="term" value="P:signal transduction"/>
    <property type="evidence" value="ECO:0007669"/>
    <property type="project" value="UniProtKB-KW"/>
</dbReference>
<keyword evidence="3" id="KW-0408">Iron</keyword>
<dbReference type="PROSITE" id="PS51379">
    <property type="entry name" value="4FE4S_FER_2"/>
    <property type="match status" value="2"/>
</dbReference>
<dbReference type="SUPFAM" id="SSF58104">
    <property type="entry name" value="Methyl-accepting chemotaxis protein (MCP) signaling domain"/>
    <property type="match status" value="1"/>
</dbReference>
<feature type="domain" description="4Fe-4S ferredoxin-type" evidence="9">
    <location>
        <begin position="4"/>
        <end position="33"/>
    </location>
</feature>
<reference evidence="11" key="1">
    <citation type="journal article" date="2023" name="J. Hazard. Mater.">
        <title>Anaerobic biodegradation of pyrene and benzo[a]pyrene by a new sulfate-reducing Desulforamulus aquiferis strain DSA.</title>
        <authorList>
            <person name="Zhang Z."/>
            <person name="Sun J."/>
            <person name="Gong X."/>
            <person name="Wang C."/>
            <person name="Wang H."/>
        </authorList>
    </citation>
    <scope>NUCLEOTIDE SEQUENCE</scope>
    <source>
        <strain evidence="11">DSA</strain>
    </source>
</reference>
<dbReference type="Gene3D" id="3.30.70.20">
    <property type="match status" value="1"/>
</dbReference>
<dbReference type="Gene3D" id="1.10.287.950">
    <property type="entry name" value="Methyl-accepting chemotaxis protein"/>
    <property type="match status" value="1"/>
</dbReference>
<dbReference type="InterPro" id="IPR004108">
    <property type="entry name" value="Fe_hydrogenase_lsu_C"/>
</dbReference>
<dbReference type="Gene3D" id="1.10.15.40">
    <property type="entry name" value="Electron transport complex subunit B, putative Fe-S cluster"/>
    <property type="match status" value="1"/>
</dbReference>
<feature type="domain" description="Methyl-accepting transducer" evidence="8">
    <location>
        <begin position="476"/>
        <end position="644"/>
    </location>
</feature>
<dbReference type="SUPFAM" id="SSF53920">
    <property type="entry name" value="Fe-only hydrogenase"/>
    <property type="match status" value="1"/>
</dbReference>
<dbReference type="Pfam" id="PF00015">
    <property type="entry name" value="MCPsignal"/>
    <property type="match status" value="1"/>
</dbReference>
<dbReference type="InterPro" id="IPR017900">
    <property type="entry name" value="4Fe4S_Fe_S_CS"/>
</dbReference>
<evidence type="ECO:0000256" key="7">
    <source>
        <dbReference type="PROSITE-ProRule" id="PRU00284"/>
    </source>
</evidence>
<evidence type="ECO:0000259" key="8">
    <source>
        <dbReference type="PROSITE" id="PS50111"/>
    </source>
</evidence>
<dbReference type="Pfam" id="PF04060">
    <property type="entry name" value="FeS"/>
    <property type="match status" value="1"/>
</dbReference>
<dbReference type="PROSITE" id="PS00198">
    <property type="entry name" value="4FE4S_FER_1"/>
    <property type="match status" value="1"/>
</dbReference>
<name>A0AAW7ZE53_9FIRM</name>
<dbReference type="AlphaFoldDB" id="A0AAW7ZE53"/>
<keyword evidence="4" id="KW-0411">Iron-sulfur</keyword>
<dbReference type="GO" id="GO:0004888">
    <property type="term" value="F:transmembrane signaling receptor activity"/>
    <property type="evidence" value="ECO:0007669"/>
    <property type="project" value="InterPro"/>
</dbReference>
<dbReference type="PROSITE" id="PS50111">
    <property type="entry name" value="CHEMOTAXIS_TRANSDUC_2"/>
    <property type="match status" value="1"/>
</dbReference>
<dbReference type="Gene3D" id="3.40.950.10">
    <property type="entry name" value="Fe-only Hydrogenase (Larger Subunit), Chain L, domain 3"/>
    <property type="match status" value="1"/>
</dbReference>
<organism evidence="11 12">
    <name type="scientific">Desulforamulus aquiferis</name>
    <dbReference type="NCBI Taxonomy" id="1397668"/>
    <lineage>
        <taxon>Bacteria</taxon>
        <taxon>Bacillati</taxon>
        <taxon>Bacillota</taxon>
        <taxon>Clostridia</taxon>
        <taxon>Eubacteriales</taxon>
        <taxon>Peptococcaceae</taxon>
        <taxon>Desulforamulus</taxon>
    </lineage>
</organism>
<gene>
    <name evidence="11" type="ORF">P6N53_11225</name>
</gene>
<proteinExistence type="inferred from homology"/>
<dbReference type="GO" id="GO:0051539">
    <property type="term" value="F:4 iron, 4 sulfur cluster binding"/>
    <property type="evidence" value="ECO:0007669"/>
    <property type="project" value="UniProtKB-KW"/>
</dbReference>
<reference evidence="11" key="2">
    <citation type="submission" date="2023-03" db="EMBL/GenBank/DDBJ databases">
        <authorList>
            <person name="Zhang Z."/>
        </authorList>
    </citation>
    <scope>NUCLEOTIDE SEQUENCE</scope>
    <source>
        <strain evidence="11">DSA</strain>
    </source>
</reference>
<dbReference type="Gene3D" id="3.40.50.1780">
    <property type="match status" value="1"/>
</dbReference>
<accession>A0AAW7ZE53</accession>
<keyword evidence="12" id="KW-1185">Reference proteome</keyword>
<sequence>MLEGVVYTDLDKCKECSACLQVCETKSIRFEDGKGQIIKGSCLNCGLCINVCSKGAKAYKRSLENVKSLAGKKKCAMVLAPSYVIVAKKRYGCSPEQFCTALKKLGFSLVYESSFGADVVTKVYIEYVKNKIQSSGKEKTHVITSPCPSLMNFIEKHVPELIDEFAPILSPMAAQAVLAKQWNNNDVVIIGGSPCPAKKSELLDQSLGLFEEVLTFEELCEWLDMENINPSSLEAAEFDGIQALYGAGFPISGGLAKTLEQFSSGLEINPIGSDILVIEGEHRSLEFLKQMAEDKKRDKELTNYPQLIDILYCDGCIVGKAMGVKSNFLESKRIVADYTQNRFKKVKEKGLFKKHKGYQFLVKNTVKAPDFKGWIDIVEQLIKGNRFYRSWESQKYNKDHPMDTELKAILAQDGKYSIDDELNCRACGYKTCRERAIAVYNRENVAGGCVIHQKELAQKLHAEAQAVNVTVLENTEALILTINEIVKGNQSNAQMSNRLLASIEEHGEEILNLRSKINDIIKTLSYFTDMSNSIASIADQTKMLSLNAQIEAARAGETGRGFAVVAGEVGKLSAETHEKLKSVNAYKNEVATNQQELDRIISKLINDSTQVSELANSSAAVAEQISASSEELFAATENLKSIIK</sequence>
<evidence type="ECO:0000256" key="4">
    <source>
        <dbReference type="ARBA" id="ARBA00023014"/>
    </source>
</evidence>
<feature type="domain" description="4Fe-4S ferredoxin-type" evidence="9">
    <location>
        <begin position="34"/>
        <end position="62"/>
    </location>
</feature>
<dbReference type="GO" id="GO:0006935">
    <property type="term" value="P:chemotaxis"/>
    <property type="evidence" value="ECO:0007669"/>
    <property type="project" value="InterPro"/>
</dbReference>
<comment type="similarity">
    <text evidence="6">Belongs to the methyl-accepting chemotaxis (MCP) protein family.</text>
</comment>
<dbReference type="Pfam" id="PF02906">
    <property type="entry name" value="Fe_hyd_lg_C"/>
    <property type="match status" value="1"/>
</dbReference>
<dbReference type="PRINTS" id="PR00260">
    <property type="entry name" value="CHEMTRNSDUCR"/>
</dbReference>
<evidence type="ECO:0000256" key="1">
    <source>
        <dbReference type="ARBA" id="ARBA00022485"/>
    </source>
</evidence>
<comment type="caution">
    <text evidence="11">The sequence shown here is derived from an EMBL/GenBank/DDBJ whole genome shotgun (WGS) entry which is preliminary data.</text>
</comment>
<keyword evidence="2" id="KW-0479">Metal-binding</keyword>
<dbReference type="InterPro" id="IPR017896">
    <property type="entry name" value="4Fe4S_Fe-S-bd"/>
</dbReference>
<dbReference type="EMBL" id="JARPTC010000016">
    <property type="protein sequence ID" value="MDO7787790.1"/>
    <property type="molecule type" value="Genomic_DNA"/>
</dbReference>
<protein>
    <submittedName>
        <fullName evidence="11">[Fe-Fe] hydrogenase large subunit C-terminal domain-containing protein</fullName>
    </submittedName>
</protein>